<organism evidence="1">
    <name type="scientific">marine sediment metagenome</name>
    <dbReference type="NCBI Taxonomy" id="412755"/>
    <lineage>
        <taxon>unclassified sequences</taxon>
        <taxon>metagenomes</taxon>
        <taxon>ecological metagenomes</taxon>
    </lineage>
</organism>
<dbReference type="EMBL" id="BART01026562">
    <property type="protein sequence ID" value="GAG98375.1"/>
    <property type="molecule type" value="Genomic_DNA"/>
</dbReference>
<accession>X1BTG7</accession>
<sequence length="162" mass="18210">TIQVRNANWPTDGWSSSWGLSNSPRPGGMCRTYLVTAPQAWGVATPFVDGIQFTYNDVGSQAAMRWNASTNLPFAFTSPFMIWDHYSNDPDEQVLLIEFGIWIITDPPFFTQWVTQEVILIPESRKPFIYPQPIDNPGDLPGGMGGPLEIRPLNDYAQSVWT</sequence>
<evidence type="ECO:0000313" key="1">
    <source>
        <dbReference type="EMBL" id="GAG98375.1"/>
    </source>
</evidence>
<reference evidence="1" key="1">
    <citation type="journal article" date="2014" name="Front. Microbiol.">
        <title>High frequency of phylogenetically diverse reductive dehalogenase-homologous genes in deep subseafloor sedimentary metagenomes.</title>
        <authorList>
            <person name="Kawai M."/>
            <person name="Futagami T."/>
            <person name="Toyoda A."/>
            <person name="Takaki Y."/>
            <person name="Nishi S."/>
            <person name="Hori S."/>
            <person name="Arai W."/>
            <person name="Tsubouchi T."/>
            <person name="Morono Y."/>
            <person name="Uchiyama I."/>
            <person name="Ito T."/>
            <person name="Fujiyama A."/>
            <person name="Inagaki F."/>
            <person name="Takami H."/>
        </authorList>
    </citation>
    <scope>NUCLEOTIDE SEQUENCE</scope>
    <source>
        <strain evidence="1">Expedition CK06-06</strain>
    </source>
</reference>
<name>X1BTG7_9ZZZZ</name>
<protein>
    <submittedName>
        <fullName evidence="1">Uncharacterized protein</fullName>
    </submittedName>
</protein>
<feature type="non-terminal residue" evidence="1">
    <location>
        <position position="1"/>
    </location>
</feature>
<dbReference type="AlphaFoldDB" id="X1BTG7"/>
<comment type="caution">
    <text evidence="1">The sequence shown here is derived from an EMBL/GenBank/DDBJ whole genome shotgun (WGS) entry which is preliminary data.</text>
</comment>
<proteinExistence type="predicted"/>
<gene>
    <name evidence="1" type="ORF">S01H4_47336</name>
</gene>